<feature type="compositionally biased region" description="Polar residues" evidence="1">
    <location>
        <begin position="531"/>
        <end position="555"/>
    </location>
</feature>
<sequence length="630" mass="69992">MDTHMPAPSPKSSRGRRGRQQNHLERRRVEMELQLEAMRKHDFSWHPCSVSLRSSGIGLIVEYGTNVSDDCIVTKEEALSGLRIRSTPLHGDECSLLREGDRVLATRKSPPKSLFFDAQVEKPLRVRHSKKIHCRCMFVVRWIHHGREGETATIPSSAIMKMSTECITLHPTIVAFFSSLTTPNHCTISPLPTVLKGMDYERDVLQLEKQIEDISNAADSSGIKVSENLIDVDFKGQARCKAISELNASDSSIQLPSFMNHMKEIKDKGSSPAQEFDASRTPLNPNPIAGCAALASLMSKCSQDGKTATLVPKYENIVKTLFPTREPKIVDASTEEMKQESKIEECRPQTVDSVANVSTKKNLDVADESTLSCSAKQRSSEVSCKNVDMTFIAGQKPMPSINTRRSTRSAVRKAEEKVVAEANNAIKENPSSVRESALAQDQKTVVSPIDAETASTITHKFTDPETNTGIYKSNHSVKKSCAAGMLTLNNSRRLTRSAVREKTENNSVESHKTFEESRLSDYAKTDIHNGDNVSESNASEAENAIPTTLQNGISSTHDRERCRQLQKSSLVRTKQDIEGDVASNDRRSHGVKRKPVAPKKQELRFSPRLRYLPRTRSQNQVLSSQGKKPL</sequence>
<protein>
    <recommendedName>
        <fullName evidence="2">SAWADEE domain-containing protein</fullName>
    </recommendedName>
</protein>
<name>A0ABM4UYW7_COFAR</name>
<proteinExistence type="predicted"/>
<evidence type="ECO:0000256" key="1">
    <source>
        <dbReference type="SAM" id="MobiDB-lite"/>
    </source>
</evidence>
<feature type="region of interest" description="Disordered" evidence="1">
    <location>
        <begin position="1"/>
        <end position="25"/>
    </location>
</feature>
<keyword evidence="3" id="KW-1185">Reference proteome</keyword>
<accession>A0ABM4UYW7</accession>
<dbReference type="PANTHER" id="PTHR33827:SF9">
    <property type="entry name" value="SAWADEE DOMAIN-CONTAINING PROTEIN"/>
    <property type="match status" value="1"/>
</dbReference>
<feature type="domain" description="SAWADEE" evidence="2">
    <location>
        <begin position="32"/>
        <end position="159"/>
    </location>
</feature>
<feature type="compositionally biased region" description="Basic and acidic residues" evidence="1">
    <location>
        <begin position="573"/>
        <end position="588"/>
    </location>
</feature>
<feature type="compositionally biased region" description="Polar residues" evidence="1">
    <location>
        <begin position="615"/>
        <end position="630"/>
    </location>
</feature>
<feature type="region of interest" description="Disordered" evidence="1">
    <location>
        <begin position="499"/>
        <end position="630"/>
    </location>
</feature>
<evidence type="ECO:0000313" key="4">
    <source>
        <dbReference type="RefSeq" id="XP_071912486.1"/>
    </source>
</evidence>
<dbReference type="InterPro" id="IPR032001">
    <property type="entry name" value="SAWADEE_dom"/>
</dbReference>
<reference evidence="4" key="1">
    <citation type="submission" date="2025-08" db="UniProtKB">
        <authorList>
            <consortium name="RefSeq"/>
        </authorList>
    </citation>
    <scope>IDENTIFICATION</scope>
    <source>
        <tissue evidence="4">Leaves</tissue>
    </source>
</reference>
<gene>
    <name evidence="4" type="primary">LOC140010010</name>
</gene>
<dbReference type="GeneID" id="140010010"/>
<dbReference type="Proteomes" id="UP001652660">
    <property type="component" value="Chromosome 6e"/>
</dbReference>
<dbReference type="Pfam" id="PF16719">
    <property type="entry name" value="SAWADEE"/>
    <property type="match status" value="1"/>
</dbReference>
<dbReference type="RefSeq" id="XP_071912486.1">
    <property type="nucleotide sequence ID" value="XM_072056385.1"/>
</dbReference>
<evidence type="ECO:0000259" key="2">
    <source>
        <dbReference type="Pfam" id="PF16719"/>
    </source>
</evidence>
<dbReference type="Gene3D" id="2.30.30.140">
    <property type="match status" value="1"/>
</dbReference>
<dbReference type="InterPro" id="IPR039276">
    <property type="entry name" value="SHH1/2"/>
</dbReference>
<feature type="compositionally biased region" description="Basic and acidic residues" evidence="1">
    <location>
        <begin position="499"/>
        <end position="529"/>
    </location>
</feature>
<dbReference type="PANTHER" id="PTHR33827">
    <property type="entry name" value="PROTEIN SAWADEE HOMEODOMAIN HOMOLOG 2"/>
    <property type="match status" value="1"/>
</dbReference>
<organism evidence="3 4">
    <name type="scientific">Coffea arabica</name>
    <name type="common">Arabian coffee</name>
    <dbReference type="NCBI Taxonomy" id="13443"/>
    <lineage>
        <taxon>Eukaryota</taxon>
        <taxon>Viridiplantae</taxon>
        <taxon>Streptophyta</taxon>
        <taxon>Embryophyta</taxon>
        <taxon>Tracheophyta</taxon>
        <taxon>Spermatophyta</taxon>
        <taxon>Magnoliopsida</taxon>
        <taxon>eudicotyledons</taxon>
        <taxon>Gunneridae</taxon>
        <taxon>Pentapetalae</taxon>
        <taxon>asterids</taxon>
        <taxon>lamiids</taxon>
        <taxon>Gentianales</taxon>
        <taxon>Rubiaceae</taxon>
        <taxon>Ixoroideae</taxon>
        <taxon>Gardenieae complex</taxon>
        <taxon>Bertiereae - Coffeeae clade</taxon>
        <taxon>Coffeeae</taxon>
        <taxon>Coffea</taxon>
    </lineage>
</organism>
<evidence type="ECO:0000313" key="3">
    <source>
        <dbReference type="Proteomes" id="UP001652660"/>
    </source>
</evidence>